<organism evidence="1">
    <name type="scientific">Aphanomyces astaci</name>
    <name type="common">Crayfish plague agent</name>
    <dbReference type="NCBI Taxonomy" id="112090"/>
    <lineage>
        <taxon>Eukaryota</taxon>
        <taxon>Sar</taxon>
        <taxon>Stramenopiles</taxon>
        <taxon>Oomycota</taxon>
        <taxon>Saprolegniomycetes</taxon>
        <taxon>Saprolegniales</taxon>
        <taxon>Verrucalvaceae</taxon>
        <taxon>Aphanomyces</taxon>
    </lineage>
</organism>
<reference evidence="1" key="1">
    <citation type="submission" date="2013-12" db="EMBL/GenBank/DDBJ databases">
        <title>The Genome Sequence of Aphanomyces astaci APO3.</title>
        <authorList>
            <consortium name="The Broad Institute Genomics Platform"/>
            <person name="Russ C."/>
            <person name="Tyler B."/>
            <person name="van West P."/>
            <person name="Dieguez-Uribeondo J."/>
            <person name="Young S.K."/>
            <person name="Zeng Q."/>
            <person name="Gargeya S."/>
            <person name="Fitzgerald M."/>
            <person name="Abouelleil A."/>
            <person name="Alvarado L."/>
            <person name="Chapman S.B."/>
            <person name="Gainer-Dewar J."/>
            <person name="Goldberg J."/>
            <person name="Griggs A."/>
            <person name="Gujja S."/>
            <person name="Hansen M."/>
            <person name="Howarth C."/>
            <person name="Imamovic A."/>
            <person name="Ireland A."/>
            <person name="Larimer J."/>
            <person name="McCowan C."/>
            <person name="Murphy C."/>
            <person name="Pearson M."/>
            <person name="Poon T.W."/>
            <person name="Priest M."/>
            <person name="Roberts A."/>
            <person name="Saif S."/>
            <person name="Shea T."/>
            <person name="Sykes S."/>
            <person name="Wortman J."/>
            <person name="Nusbaum C."/>
            <person name="Birren B."/>
        </authorList>
    </citation>
    <scope>NUCLEOTIDE SEQUENCE [LARGE SCALE GENOMIC DNA]</scope>
    <source>
        <strain evidence="1">APO3</strain>
    </source>
</reference>
<proteinExistence type="predicted"/>
<protein>
    <submittedName>
        <fullName evidence="1">Uncharacterized protein</fullName>
    </submittedName>
</protein>
<dbReference type="RefSeq" id="XP_009841494.1">
    <property type="nucleotide sequence ID" value="XM_009843192.1"/>
</dbReference>
<dbReference type="AlphaFoldDB" id="W4FNJ8"/>
<name>W4FNJ8_APHAT</name>
<evidence type="ECO:0000313" key="1">
    <source>
        <dbReference type="EMBL" id="ETV69035.1"/>
    </source>
</evidence>
<accession>W4FNJ8</accession>
<sequence>MYPSWSCATMNKSLTSAATGSDSKYVIFRLLMVELATLEWFIVVAPLDVMARMTDGCSGRPNRIVWLMRNHWMVQSDRTGTNTTWPSYSSMSINVYPRSAMMDVELYICCRPSEFCRNWRHHWWFTTPSSVKITNTLMSMSSTRLGYPRKRTLLKMLTEMPSSDCVVDARLTESSNP</sequence>
<dbReference type="GeneID" id="20817179"/>
<dbReference type="EMBL" id="KI913180">
    <property type="protein sequence ID" value="ETV69035.1"/>
    <property type="molecule type" value="Genomic_DNA"/>
</dbReference>
<dbReference type="VEuPathDB" id="FungiDB:H257_15183"/>
<gene>
    <name evidence="1" type="ORF">H257_15183</name>
</gene>